<keyword evidence="13" id="KW-1185">Reference proteome</keyword>
<dbReference type="InterPro" id="IPR009703">
    <property type="entry name" value="Selenoprotein_S"/>
</dbReference>
<evidence type="ECO:0000313" key="12">
    <source>
        <dbReference type="Ensembl" id="ENSPKIP00000040235.1"/>
    </source>
</evidence>
<proteinExistence type="inferred from homology"/>
<organism evidence="12 13">
    <name type="scientific">Paramormyrops kingsleyae</name>
    <dbReference type="NCBI Taxonomy" id="1676925"/>
    <lineage>
        <taxon>Eukaryota</taxon>
        <taxon>Metazoa</taxon>
        <taxon>Chordata</taxon>
        <taxon>Craniata</taxon>
        <taxon>Vertebrata</taxon>
        <taxon>Euteleostomi</taxon>
        <taxon>Actinopterygii</taxon>
        <taxon>Neopterygii</taxon>
        <taxon>Teleostei</taxon>
        <taxon>Osteoglossocephala</taxon>
        <taxon>Osteoglossomorpha</taxon>
        <taxon>Osteoglossiformes</taxon>
        <taxon>Mormyridae</taxon>
        <taxon>Paramormyrops</taxon>
    </lineage>
</organism>
<evidence type="ECO:0000256" key="2">
    <source>
        <dbReference type="ARBA" id="ARBA00004496"/>
    </source>
</evidence>
<dbReference type="AlphaFoldDB" id="A0A3B3TC52"/>
<protein>
    <submittedName>
        <fullName evidence="12">Selenoprotein S</fullName>
    </submittedName>
</protein>
<feature type="region of interest" description="Disordered" evidence="10">
    <location>
        <begin position="70"/>
        <end position="198"/>
    </location>
</feature>
<evidence type="ECO:0000256" key="3">
    <source>
        <dbReference type="ARBA" id="ARBA00011034"/>
    </source>
</evidence>
<dbReference type="PANTHER" id="PTHR28621:SF1">
    <property type="entry name" value="SELENOPROTEIN S"/>
    <property type="match status" value="1"/>
</dbReference>
<comment type="subcellular location">
    <subcellularLocation>
        <location evidence="2">Cytoplasm</location>
    </subcellularLocation>
    <subcellularLocation>
        <location evidence="1">Endoplasmic reticulum membrane</location>
        <topology evidence="1">Single-pass membrane protein</topology>
    </subcellularLocation>
</comment>
<evidence type="ECO:0000313" key="13">
    <source>
        <dbReference type="Proteomes" id="UP000261540"/>
    </source>
</evidence>
<dbReference type="GeneTree" id="ENSGT00940000166109"/>
<keyword evidence="6" id="KW-0256">Endoplasmic reticulum</keyword>
<dbReference type="PANTHER" id="PTHR28621">
    <property type="entry name" value="SELENOPROTEIN S"/>
    <property type="match status" value="1"/>
</dbReference>
<evidence type="ECO:0000256" key="4">
    <source>
        <dbReference type="ARBA" id="ARBA00022490"/>
    </source>
</evidence>
<keyword evidence="9 11" id="KW-0472">Membrane</keyword>
<comment type="similarity">
    <text evidence="3">Belongs to the selenoprotein S family.</text>
</comment>
<dbReference type="GO" id="GO:0036502">
    <property type="term" value="C:Derlin-1-VIMP complex"/>
    <property type="evidence" value="ECO:0007669"/>
    <property type="project" value="TreeGrafter"/>
</dbReference>
<evidence type="ECO:0000256" key="7">
    <source>
        <dbReference type="ARBA" id="ARBA00022933"/>
    </source>
</evidence>
<dbReference type="Gene3D" id="6.10.250.2950">
    <property type="match status" value="1"/>
</dbReference>
<dbReference type="Proteomes" id="UP000261540">
    <property type="component" value="Unplaced"/>
</dbReference>
<evidence type="ECO:0000256" key="6">
    <source>
        <dbReference type="ARBA" id="ARBA00022824"/>
    </source>
</evidence>
<keyword evidence="8 11" id="KW-1133">Transmembrane helix</keyword>
<reference evidence="12" key="2">
    <citation type="submission" date="2025-09" db="UniProtKB">
        <authorList>
            <consortium name="Ensembl"/>
        </authorList>
    </citation>
    <scope>IDENTIFICATION</scope>
</reference>
<evidence type="ECO:0000256" key="10">
    <source>
        <dbReference type="SAM" id="MobiDB-lite"/>
    </source>
</evidence>
<name>A0A3B3TC52_9TELE</name>
<evidence type="ECO:0000256" key="5">
    <source>
        <dbReference type="ARBA" id="ARBA00022692"/>
    </source>
</evidence>
<dbReference type="GO" id="GO:0030968">
    <property type="term" value="P:endoplasmic reticulum unfolded protein response"/>
    <property type="evidence" value="ECO:0007669"/>
    <property type="project" value="TreeGrafter"/>
</dbReference>
<dbReference type="STRING" id="1676925.ENSPKIP00000040235"/>
<dbReference type="GO" id="GO:0030970">
    <property type="term" value="P:retrograde protein transport, ER to cytosol"/>
    <property type="evidence" value="ECO:0007669"/>
    <property type="project" value="TreeGrafter"/>
</dbReference>
<feature type="compositionally biased region" description="Basic and acidic residues" evidence="10">
    <location>
        <begin position="91"/>
        <end position="141"/>
    </location>
</feature>
<evidence type="ECO:0000256" key="9">
    <source>
        <dbReference type="ARBA" id="ARBA00023136"/>
    </source>
</evidence>
<keyword evidence="5 11" id="KW-0812">Transmembrane</keyword>
<keyword evidence="7" id="KW-0712">Selenocysteine</keyword>
<keyword evidence="4" id="KW-0963">Cytoplasm</keyword>
<accession>A0A3B3TC52</accession>
<sequence>METDETLTNIRTETTLENQDLSFLLPAGRKQVQNQVYCSSVGAFLAEYGWYLLFICVGVFLLIQEFRKRRPNQSPSRSSPENVKDATSVVRRQEALEASRQKMQDELDAKAEQYKERKQKAEEDKRKQKIEMWDSMKEGRSYKSSAEAADNNEGTSSSMEVKSKRNLKPLRSGYNPMTGDGGGSCSWRSGRRGPTSGG</sequence>
<evidence type="ECO:0000256" key="8">
    <source>
        <dbReference type="ARBA" id="ARBA00022989"/>
    </source>
</evidence>
<dbReference type="GO" id="GO:0036513">
    <property type="term" value="C:Derlin-1 retrotranslocation complex"/>
    <property type="evidence" value="ECO:0007669"/>
    <property type="project" value="TreeGrafter"/>
</dbReference>
<dbReference type="Ensembl" id="ENSPKIT00000021253.1">
    <property type="protein sequence ID" value="ENSPKIP00000040235.1"/>
    <property type="gene ID" value="ENSPKIG00000017282.1"/>
</dbReference>
<reference evidence="12" key="1">
    <citation type="submission" date="2025-08" db="UniProtKB">
        <authorList>
            <consortium name="Ensembl"/>
        </authorList>
    </citation>
    <scope>IDENTIFICATION</scope>
</reference>
<feature type="transmembrane region" description="Helical" evidence="11">
    <location>
        <begin position="48"/>
        <end position="66"/>
    </location>
</feature>
<dbReference type="Pfam" id="PF06936">
    <property type="entry name" value="Selenoprotein_S"/>
    <property type="match status" value="1"/>
</dbReference>
<evidence type="ECO:0000256" key="1">
    <source>
        <dbReference type="ARBA" id="ARBA00004389"/>
    </source>
</evidence>
<evidence type="ECO:0000256" key="11">
    <source>
        <dbReference type="SAM" id="Phobius"/>
    </source>
</evidence>